<dbReference type="GO" id="GO:0009279">
    <property type="term" value="C:cell outer membrane"/>
    <property type="evidence" value="ECO:0007669"/>
    <property type="project" value="UniProtKB-SubCell"/>
</dbReference>
<dbReference type="Gene3D" id="2.40.160.90">
    <property type="match status" value="1"/>
</dbReference>
<dbReference type="InterPro" id="IPR014902">
    <property type="entry name" value="FHBP-like_C"/>
</dbReference>
<gene>
    <name evidence="4" type="ORF">BV912_03840</name>
</gene>
<feature type="chain" id="PRO_5012191501" description="Factor H binding protein-like C-terminal domain-containing protein" evidence="2">
    <location>
        <begin position="23"/>
        <end position="272"/>
    </location>
</feature>
<evidence type="ECO:0000256" key="1">
    <source>
        <dbReference type="ARBA" id="ARBA00004442"/>
    </source>
</evidence>
<dbReference type="AlphaFoldDB" id="A0A1X3DJK2"/>
<evidence type="ECO:0000313" key="5">
    <source>
        <dbReference type="Proteomes" id="UP000193303"/>
    </source>
</evidence>
<comment type="subcellular location">
    <subcellularLocation>
        <location evidence="1">Cell outer membrane</location>
    </subcellularLocation>
</comment>
<keyword evidence="2" id="KW-0732">Signal</keyword>
<organism evidence="4 5">
    <name type="scientific">Neisseria dumasiana</name>
    <dbReference type="NCBI Taxonomy" id="1931275"/>
    <lineage>
        <taxon>Bacteria</taxon>
        <taxon>Pseudomonadati</taxon>
        <taxon>Pseudomonadota</taxon>
        <taxon>Betaproteobacteria</taxon>
        <taxon>Neisseriales</taxon>
        <taxon>Neisseriaceae</taxon>
        <taxon>Neisseria</taxon>
    </lineage>
</organism>
<reference evidence="5" key="1">
    <citation type="submission" date="2017-01" db="EMBL/GenBank/DDBJ databases">
        <authorList>
            <person name="Mah S.A."/>
            <person name="Swanson W.J."/>
            <person name="Moy G.W."/>
            <person name="Vacquier V.D."/>
        </authorList>
    </citation>
    <scope>NUCLEOTIDE SEQUENCE [LARGE SCALE GENOMIC DNA]</scope>
    <source>
        <strain evidence="5">124861</strain>
    </source>
</reference>
<protein>
    <recommendedName>
        <fullName evidence="3">Factor H binding protein-like C-terminal domain-containing protein</fullName>
    </recommendedName>
</protein>
<accession>A0A1X3DJK2</accession>
<dbReference type="Proteomes" id="UP000193303">
    <property type="component" value="Unassembled WGS sequence"/>
</dbReference>
<dbReference type="SUPFAM" id="SSF56925">
    <property type="entry name" value="OMPA-like"/>
    <property type="match status" value="1"/>
</dbReference>
<comment type="caution">
    <text evidence="4">The sequence shown here is derived from an EMBL/GenBank/DDBJ whole genome shotgun (WGS) entry which is preliminary data.</text>
</comment>
<name>A0A1X3DJK2_9NEIS</name>
<feature type="domain" description="Factor H binding protein-like C-terminal" evidence="3">
    <location>
        <begin position="150"/>
        <end position="250"/>
    </location>
</feature>
<dbReference type="EMBL" id="MTAB01000006">
    <property type="protein sequence ID" value="OSI23547.1"/>
    <property type="molecule type" value="Genomic_DNA"/>
</dbReference>
<feature type="signal peptide" evidence="2">
    <location>
        <begin position="1"/>
        <end position="22"/>
    </location>
</feature>
<sequence>MKTFNMFMIAGLSALTLSACGAKEAIESIRPPSGDTEPKSITTPDFSSTNIKNVTLTINGKTYQTGKSIDIASISPNSVHNQDYEINGQTQKGEYKEKGTLRIYKTVQRFPKGHAAILAKYAEQQTENGVNKAANKFEVLSIQGNPTKLENLPKQGSYSYQGLAFTGKNDTAQFIYNIDFDKRVGSGQIGKSKQYDIIKLKEHDITALNASPNFHATTGIKGDAEYGGKTVGKYEVGLFGPAAEEIAGKANLNIGGNEVDFGFGATKQPGSK</sequence>
<dbReference type="InterPro" id="IPR011250">
    <property type="entry name" value="OMP/PagP_B-barrel"/>
</dbReference>
<dbReference type="OrthoDB" id="6688917at2"/>
<dbReference type="Pfam" id="PF08794">
    <property type="entry name" value="FHBP_C"/>
    <property type="match status" value="1"/>
</dbReference>
<evidence type="ECO:0000256" key="2">
    <source>
        <dbReference type="SAM" id="SignalP"/>
    </source>
</evidence>
<evidence type="ECO:0000259" key="3">
    <source>
        <dbReference type="Pfam" id="PF08794"/>
    </source>
</evidence>
<proteinExistence type="predicted"/>
<dbReference type="RefSeq" id="WP_085358534.1">
    <property type="nucleotide sequence ID" value="NZ_MTAB01000006.1"/>
</dbReference>
<dbReference type="PROSITE" id="PS51257">
    <property type="entry name" value="PROKAR_LIPOPROTEIN"/>
    <property type="match status" value="1"/>
</dbReference>
<evidence type="ECO:0000313" key="4">
    <source>
        <dbReference type="EMBL" id="OSI23547.1"/>
    </source>
</evidence>